<evidence type="ECO:0000313" key="2">
    <source>
        <dbReference type="Proteomes" id="UP000814140"/>
    </source>
</evidence>
<dbReference type="Proteomes" id="UP000814140">
    <property type="component" value="Unassembled WGS sequence"/>
</dbReference>
<name>A0ACB8TCG5_9AGAM</name>
<dbReference type="EMBL" id="MU277194">
    <property type="protein sequence ID" value="KAI0065906.1"/>
    <property type="molecule type" value="Genomic_DNA"/>
</dbReference>
<protein>
    <submittedName>
        <fullName evidence="1">Uncharacterized protein</fullName>
    </submittedName>
</protein>
<organism evidence="1 2">
    <name type="scientific">Artomyces pyxidatus</name>
    <dbReference type="NCBI Taxonomy" id="48021"/>
    <lineage>
        <taxon>Eukaryota</taxon>
        <taxon>Fungi</taxon>
        <taxon>Dikarya</taxon>
        <taxon>Basidiomycota</taxon>
        <taxon>Agaricomycotina</taxon>
        <taxon>Agaricomycetes</taxon>
        <taxon>Russulales</taxon>
        <taxon>Auriscalpiaceae</taxon>
        <taxon>Artomyces</taxon>
    </lineage>
</organism>
<proteinExistence type="predicted"/>
<sequence length="372" mass="40831">MASISPQSATLSTTKVTISPPTVEEEDAIIHSRITNDERALRRVIKKFNGYSAVAHAPIAPSTPTESPATAIGDAREAFLIELASFSLQLKKAVMVCEAEARQVEEYKRERQRIELEHGSLKGHIEQLKTSLEHAQLERKQKIEYDVFAEKINTLPNRQELEQSIQLLENDMAAIRAEHDSQDRLIMTQKSSLFSIISDLGALRLMGKETETPHEATPAPDATMSDIDASQSSTTVIIVEAGDEKDDEVEEGEEAEDIHESSDDVPLSASLNPKAKPFTPTSTSRNSMPSVPTLRSLRSTSRPTTSTPASVASLSRTASKAAEPEPEDDDIEMGELAEEPKDVRGKKKVREEELEEGEASDMSSELSDPPDD</sequence>
<comment type="caution">
    <text evidence="1">The sequence shown here is derived from an EMBL/GenBank/DDBJ whole genome shotgun (WGS) entry which is preliminary data.</text>
</comment>
<reference evidence="1" key="2">
    <citation type="journal article" date="2022" name="New Phytol.">
        <title>Evolutionary transition to the ectomycorrhizal habit in the genomes of a hyperdiverse lineage of mushroom-forming fungi.</title>
        <authorList>
            <person name="Looney B."/>
            <person name="Miyauchi S."/>
            <person name="Morin E."/>
            <person name="Drula E."/>
            <person name="Courty P.E."/>
            <person name="Kohler A."/>
            <person name="Kuo A."/>
            <person name="LaButti K."/>
            <person name="Pangilinan J."/>
            <person name="Lipzen A."/>
            <person name="Riley R."/>
            <person name="Andreopoulos W."/>
            <person name="He G."/>
            <person name="Johnson J."/>
            <person name="Nolan M."/>
            <person name="Tritt A."/>
            <person name="Barry K.W."/>
            <person name="Grigoriev I.V."/>
            <person name="Nagy L.G."/>
            <person name="Hibbett D."/>
            <person name="Henrissat B."/>
            <person name="Matheny P.B."/>
            <person name="Labbe J."/>
            <person name="Martin F.M."/>
        </authorList>
    </citation>
    <scope>NUCLEOTIDE SEQUENCE</scope>
    <source>
        <strain evidence="1">HHB10654</strain>
    </source>
</reference>
<reference evidence="1" key="1">
    <citation type="submission" date="2021-03" db="EMBL/GenBank/DDBJ databases">
        <authorList>
            <consortium name="DOE Joint Genome Institute"/>
            <person name="Ahrendt S."/>
            <person name="Looney B.P."/>
            <person name="Miyauchi S."/>
            <person name="Morin E."/>
            <person name="Drula E."/>
            <person name="Courty P.E."/>
            <person name="Chicoki N."/>
            <person name="Fauchery L."/>
            <person name="Kohler A."/>
            <person name="Kuo A."/>
            <person name="Labutti K."/>
            <person name="Pangilinan J."/>
            <person name="Lipzen A."/>
            <person name="Riley R."/>
            <person name="Andreopoulos W."/>
            <person name="He G."/>
            <person name="Johnson J."/>
            <person name="Barry K.W."/>
            <person name="Grigoriev I.V."/>
            <person name="Nagy L."/>
            <person name="Hibbett D."/>
            <person name="Henrissat B."/>
            <person name="Matheny P.B."/>
            <person name="Labbe J."/>
            <person name="Martin F."/>
        </authorList>
    </citation>
    <scope>NUCLEOTIDE SEQUENCE</scope>
    <source>
        <strain evidence="1">HHB10654</strain>
    </source>
</reference>
<accession>A0ACB8TCG5</accession>
<gene>
    <name evidence="1" type="ORF">BV25DRAFT_1821609</name>
</gene>
<keyword evidence="2" id="KW-1185">Reference proteome</keyword>
<evidence type="ECO:0000313" key="1">
    <source>
        <dbReference type="EMBL" id="KAI0065906.1"/>
    </source>
</evidence>